<dbReference type="AlphaFoldDB" id="A0A6A5VFE0"/>
<feature type="compositionally biased region" description="Low complexity" evidence="1">
    <location>
        <begin position="111"/>
        <end position="121"/>
    </location>
</feature>
<evidence type="ECO:0000256" key="1">
    <source>
        <dbReference type="SAM" id="MobiDB-lite"/>
    </source>
</evidence>
<feature type="compositionally biased region" description="Polar residues" evidence="1">
    <location>
        <begin position="67"/>
        <end position="83"/>
    </location>
</feature>
<proteinExistence type="predicted"/>
<dbReference type="EMBL" id="ML976667">
    <property type="protein sequence ID" value="KAF1976213.1"/>
    <property type="molecule type" value="Genomic_DNA"/>
</dbReference>
<protein>
    <submittedName>
        <fullName evidence="2">Uncharacterized protein</fullName>
    </submittedName>
</protein>
<feature type="region of interest" description="Disordered" evidence="1">
    <location>
        <begin position="64"/>
        <end position="131"/>
    </location>
</feature>
<accession>A0A6A5VFE0</accession>
<feature type="compositionally biased region" description="Polar residues" evidence="1">
    <location>
        <begin position="90"/>
        <end position="99"/>
    </location>
</feature>
<keyword evidence="3" id="KW-1185">Reference proteome</keyword>
<reference evidence="2" key="1">
    <citation type="journal article" date="2020" name="Stud. Mycol.">
        <title>101 Dothideomycetes genomes: a test case for predicting lifestyles and emergence of pathogens.</title>
        <authorList>
            <person name="Haridas S."/>
            <person name="Albert R."/>
            <person name="Binder M."/>
            <person name="Bloem J."/>
            <person name="Labutti K."/>
            <person name="Salamov A."/>
            <person name="Andreopoulos B."/>
            <person name="Baker S."/>
            <person name="Barry K."/>
            <person name="Bills G."/>
            <person name="Bluhm B."/>
            <person name="Cannon C."/>
            <person name="Castanera R."/>
            <person name="Culley D."/>
            <person name="Daum C."/>
            <person name="Ezra D."/>
            <person name="Gonzalez J."/>
            <person name="Henrissat B."/>
            <person name="Kuo A."/>
            <person name="Liang C."/>
            <person name="Lipzen A."/>
            <person name="Lutzoni F."/>
            <person name="Magnuson J."/>
            <person name="Mondo S."/>
            <person name="Nolan M."/>
            <person name="Ohm R."/>
            <person name="Pangilinan J."/>
            <person name="Park H.-J."/>
            <person name="Ramirez L."/>
            <person name="Alfaro M."/>
            <person name="Sun H."/>
            <person name="Tritt A."/>
            <person name="Yoshinaga Y."/>
            <person name="Zwiers L.-H."/>
            <person name="Turgeon B."/>
            <person name="Goodwin S."/>
            <person name="Spatafora J."/>
            <person name="Crous P."/>
            <person name="Grigoriev I."/>
        </authorList>
    </citation>
    <scope>NUCLEOTIDE SEQUENCE</scope>
    <source>
        <strain evidence="2">CBS 107.79</strain>
    </source>
</reference>
<sequence>MRCKSPCHYSNTKAKNPPPLMLLKIQVSRSSNARLNKGSYYFLNKPNRPHLPYILYVAHTSHRTNSRRQCPTYQPRTQHQSARSVAFPDTDQTNTGNRSSARRHVKQQLQSPSAPATAPEPADQPGPPLRQCSQLWAFSTRPLAIRHAAVAYITQSWFNMSTPGNAHQSGIP</sequence>
<organism evidence="2 3">
    <name type="scientific">Bimuria novae-zelandiae CBS 107.79</name>
    <dbReference type="NCBI Taxonomy" id="1447943"/>
    <lineage>
        <taxon>Eukaryota</taxon>
        <taxon>Fungi</taxon>
        <taxon>Dikarya</taxon>
        <taxon>Ascomycota</taxon>
        <taxon>Pezizomycotina</taxon>
        <taxon>Dothideomycetes</taxon>
        <taxon>Pleosporomycetidae</taxon>
        <taxon>Pleosporales</taxon>
        <taxon>Massarineae</taxon>
        <taxon>Didymosphaeriaceae</taxon>
        <taxon>Bimuria</taxon>
    </lineage>
</organism>
<dbReference type="Proteomes" id="UP000800036">
    <property type="component" value="Unassembled WGS sequence"/>
</dbReference>
<name>A0A6A5VFE0_9PLEO</name>
<gene>
    <name evidence="2" type="ORF">BU23DRAFT_629837</name>
</gene>
<evidence type="ECO:0000313" key="2">
    <source>
        <dbReference type="EMBL" id="KAF1976213.1"/>
    </source>
</evidence>
<evidence type="ECO:0000313" key="3">
    <source>
        <dbReference type="Proteomes" id="UP000800036"/>
    </source>
</evidence>